<reference evidence="1" key="1">
    <citation type="journal article" date="2014" name="Int. J. Syst. Evol. Microbiol.">
        <title>Complete genome sequence of Corynebacterium casei LMG S-19264T (=DSM 44701T), isolated from a smear-ripened cheese.</title>
        <authorList>
            <consortium name="US DOE Joint Genome Institute (JGI-PGF)"/>
            <person name="Walter F."/>
            <person name="Albersmeier A."/>
            <person name="Kalinowski J."/>
            <person name="Ruckert C."/>
        </authorList>
    </citation>
    <scope>NUCLEOTIDE SEQUENCE</scope>
    <source>
        <strain evidence="1">JCM 4790</strain>
    </source>
</reference>
<evidence type="ECO:0000313" key="2">
    <source>
        <dbReference type="Proteomes" id="UP000619244"/>
    </source>
</evidence>
<organism evidence="1 2">
    <name type="scientific">Streptomyces minutiscleroticus</name>
    <dbReference type="NCBI Taxonomy" id="68238"/>
    <lineage>
        <taxon>Bacteria</taxon>
        <taxon>Bacillati</taxon>
        <taxon>Actinomycetota</taxon>
        <taxon>Actinomycetes</taxon>
        <taxon>Kitasatosporales</taxon>
        <taxon>Streptomycetaceae</taxon>
        <taxon>Streptomyces</taxon>
    </lineage>
</organism>
<comment type="caution">
    <text evidence="1">The sequence shown here is derived from an EMBL/GenBank/DDBJ whole genome shotgun (WGS) entry which is preliminary data.</text>
</comment>
<accession>A0A918P2R5</accession>
<name>A0A918P2R5_9ACTN</name>
<keyword evidence="2" id="KW-1185">Reference proteome</keyword>
<evidence type="ECO:0000313" key="1">
    <source>
        <dbReference type="EMBL" id="GGY16316.1"/>
    </source>
</evidence>
<dbReference type="Proteomes" id="UP000619244">
    <property type="component" value="Unassembled WGS sequence"/>
</dbReference>
<dbReference type="EMBL" id="BMVU01000107">
    <property type="protein sequence ID" value="GGY16316.1"/>
    <property type="molecule type" value="Genomic_DNA"/>
</dbReference>
<sequence>MYARVVDPAGALSGAAHVAIRRPQYQLHHVRDRTFRGNGSKIRTGRLPLTMASLRNFAIGVRCQDGHTNIAVALRPGRPRLSPTLDCIRPQLTNQDTRSLLRIPGWRVRTDKGRHRQPP</sequence>
<protein>
    <submittedName>
        <fullName evidence="1">Uncharacterized protein</fullName>
    </submittedName>
</protein>
<dbReference type="AlphaFoldDB" id="A0A918P2R5"/>
<reference evidence="1" key="2">
    <citation type="submission" date="2020-09" db="EMBL/GenBank/DDBJ databases">
        <authorList>
            <person name="Sun Q."/>
            <person name="Ohkuma M."/>
        </authorList>
    </citation>
    <scope>NUCLEOTIDE SEQUENCE</scope>
    <source>
        <strain evidence="1">JCM 4790</strain>
    </source>
</reference>
<proteinExistence type="predicted"/>
<gene>
    <name evidence="1" type="ORF">GCM10010358_80070</name>
</gene>